<dbReference type="PANTHER" id="PTHR15462">
    <property type="entry name" value="SERINE PROTEASE"/>
    <property type="match status" value="1"/>
</dbReference>
<accession>A0ABN3PDY9</accession>
<gene>
    <name evidence="3" type="ORF">GCM10010411_03520</name>
</gene>
<comment type="caution">
    <text evidence="3">The sequence shown here is derived from an EMBL/GenBank/DDBJ whole genome shotgun (WGS) entry which is preliminary data.</text>
</comment>
<keyword evidence="1 2" id="KW-0732">Signal</keyword>
<dbReference type="EMBL" id="BAAATD010000001">
    <property type="protein sequence ID" value="GAA2574797.1"/>
    <property type="molecule type" value="Genomic_DNA"/>
</dbReference>
<evidence type="ECO:0000256" key="1">
    <source>
        <dbReference type="ARBA" id="ARBA00022729"/>
    </source>
</evidence>
<proteinExistence type="predicted"/>
<sequence>MVPRPTGFLLAAAAIAVSPGSAADAGASAAERVVRVVSHEVPSDPRLQRHVRRYWTPERMTATAAEPVAAPRALRTTGSFWTSKGLVARTTGKVFFSLGGRDFLCSASTVRSANRDLVVTAGHCVKAGRGAWAENWIFVPGYRDGTSPYGGFTARRMFTPDAWSQGGDGDYDVAMVAVAPSEGRHVLDVTGGQRIAFGGPDGRRTLAFGYPSSGAYDGERLAYCGGHPTGDPRRETTGQGLRCDLTRGASGGPWLSGFDPATGTGVVTSVSSFKFADDRGTMYGPRFGDPVRRLYQRAQHG</sequence>
<evidence type="ECO:0000313" key="4">
    <source>
        <dbReference type="Proteomes" id="UP001501509"/>
    </source>
</evidence>
<protein>
    <submittedName>
        <fullName evidence="3">Peptidase</fullName>
    </submittedName>
</protein>
<feature type="chain" id="PRO_5046765457" evidence="2">
    <location>
        <begin position="23"/>
        <end position="301"/>
    </location>
</feature>
<dbReference type="InterPro" id="IPR050966">
    <property type="entry name" value="Glutamyl_endopeptidase"/>
</dbReference>
<organism evidence="3 4">
    <name type="scientific">Actinomadura fulvescens</name>
    <dbReference type="NCBI Taxonomy" id="46160"/>
    <lineage>
        <taxon>Bacteria</taxon>
        <taxon>Bacillati</taxon>
        <taxon>Actinomycetota</taxon>
        <taxon>Actinomycetes</taxon>
        <taxon>Streptosporangiales</taxon>
        <taxon>Thermomonosporaceae</taxon>
        <taxon>Actinomadura</taxon>
    </lineage>
</organism>
<name>A0ABN3PDY9_9ACTN</name>
<reference evidence="3 4" key="1">
    <citation type="journal article" date="2019" name="Int. J. Syst. Evol. Microbiol.">
        <title>The Global Catalogue of Microorganisms (GCM) 10K type strain sequencing project: providing services to taxonomists for standard genome sequencing and annotation.</title>
        <authorList>
            <consortium name="The Broad Institute Genomics Platform"/>
            <consortium name="The Broad Institute Genome Sequencing Center for Infectious Disease"/>
            <person name="Wu L."/>
            <person name="Ma J."/>
        </authorList>
    </citation>
    <scope>NUCLEOTIDE SEQUENCE [LARGE SCALE GENOMIC DNA]</scope>
    <source>
        <strain evidence="3 4">JCM 6833</strain>
    </source>
</reference>
<dbReference type="Proteomes" id="UP001501509">
    <property type="component" value="Unassembled WGS sequence"/>
</dbReference>
<evidence type="ECO:0000256" key="2">
    <source>
        <dbReference type="SAM" id="SignalP"/>
    </source>
</evidence>
<keyword evidence="4" id="KW-1185">Reference proteome</keyword>
<dbReference type="RefSeq" id="WP_344537000.1">
    <property type="nucleotide sequence ID" value="NZ_BAAATD010000001.1"/>
</dbReference>
<dbReference type="SUPFAM" id="SSF50494">
    <property type="entry name" value="Trypsin-like serine proteases"/>
    <property type="match status" value="1"/>
</dbReference>
<dbReference type="InterPro" id="IPR009003">
    <property type="entry name" value="Peptidase_S1_PA"/>
</dbReference>
<dbReference type="PANTHER" id="PTHR15462:SF19">
    <property type="entry name" value="PEPTIDASE S1 DOMAIN-CONTAINING PROTEIN"/>
    <property type="match status" value="1"/>
</dbReference>
<dbReference type="InterPro" id="IPR043504">
    <property type="entry name" value="Peptidase_S1_PA_chymotrypsin"/>
</dbReference>
<evidence type="ECO:0000313" key="3">
    <source>
        <dbReference type="EMBL" id="GAA2574797.1"/>
    </source>
</evidence>
<dbReference type="Gene3D" id="2.40.10.10">
    <property type="entry name" value="Trypsin-like serine proteases"/>
    <property type="match status" value="2"/>
</dbReference>
<feature type="signal peptide" evidence="2">
    <location>
        <begin position="1"/>
        <end position="22"/>
    </location>
</feature>